<organism evidence="2">
    <name type="scientific">Thiolapillus brandeum</name>
    <dbReference type="NCBI Taxonomy" id="1076588"/>
    <lineage>
        <taxon>Bacteria</taxon>
        <taxon>Pseudomonadati</taxon>
        <taxon>Pseudomonadota</taxon>
        <taxon>Gammaproteobacteria</taxon>
        <taxon>Chromatiales</taxon>
        <taxon>Sedimenticolaceae</taxon>
        <taxon>Thiolapillus</taxon>
    </lineage>
</organism>
<feature type="chain" id="PRO_5032426931" evidence="1">
    <location>
        <begin position="28"/>
        <end position="180"/>
    </location>
</feature>
<evidence type="ECO:0000313" key="2">
    <source>
        <dbReference type="EMBL" id="HDK37764.1"/>
    </source>
</evidence>
<dbReference type="Proteomes" id="UP000885822">
    <property type="component" value="Unassembled WGS sequence"/>
</dbReference>
<evidence type="ECO:0000256" key="1">
    <source>
        <dbReference type="SAM" id="SignalP"/>
    </source>
</evidence>
<gene>
    <name evidence="2" type="ORF">ENG92_01945</name>
</gene>
<protein>
    <submittedName>
        <fullName evidence="2">LbtU family siderophore porin</fullName>
    </submittedName>
</protein>
<comment type="caution">
    <text evidence="2">The sequence shown here is derived from an EMBL/GenBank/DDBJ whole genome shotgun (WGS) entry which is preliminary data.</text>
</comment>
<proteinExistence type="predicted"/>
<dbReference type="NCBIfam" id="NF033652">
    <property type="entry name" value="LbtU_sider_porin"/>
    <property type="match status" value="1"/>
</dbReference>
<reference evidence="2" key="1">
    <citation type="journal article" date="2020" name="mSystems">
        <title>Genome- and Community-Level Interaction Insights into Carbon Utilization and Element Cycling Functions of Hydrothermarchaeota in Hydrothermal Sediment.</title>
        <authorList>
            <person name="Zhou Z."/>
            <person name="Liu Y."/>
            <person name="Xu W."/>
            <person name="Pan J."/>
            <person name="Luo Z.H."/>
            <person name="Li M."/>
        </authorList>
    </citation>
    <scope>NUCLEOTIDE SEQUENCE [LARGE SCALE GENOMIC DNA]</scope>
    <source>
        <strain evidence="2">HyVt-26</strain>
    </source>
</reference>
<name>A0A831NYR5_9GAMM</name>
<feature type="signal peptide" evidence="1">
    <location>
        <begin position="1"/>
        <end position="27"/>
    </location>
</feature>
<dbReference type="AlphaFoldDB" id="A0A831NYR5"/>
<sequence length="180" mass="20279">MYLQKAQLPVAISLALGTMFLLSTAQAHEQEELHQEILNLKHKVERLEKSRIPLVTKETNEEEQETQWLENITFSGLVEVEASYVDTPDGNESDIVVATVEFGIDAQLTDWINTHILFLYEDGMDNPEVDEAIVTIANLEEAPWLLAAGRMYAPFGNFDSNMVSDPLTLEIGETREEAIQ</sequence>
<keyword evidence="1" id="KW-0732">Signal</keyword>
<dbReference type="EMBL" id="DRCV01000087">
    <property type="protein sequence ID" value="HDK37764.1"/>
    <property type="molecule type" value="Genomic_DNA"/>
</dbReference>
<accession>A0A831NYR5</accession>
<feature type="non-terminal residue" evidence="2">
    <location>
        <position position="180"/>
    </location>
</feature>